<dbReference type="PROSITE" id="PS00855">
    <property type="entry name" value="SPASE_II"/>
    <property type="match status" value="1"/>
</dbReference>
<sequence length="170" mass="18407">MSKKLGRVLLIMASAALIVVDQVTKHLAATLLREGAGGSVTVIPGLLEFRYLENTAAAMGLFDGLIWLVMVLSVLVAIGIIAAVFLYKEHTWASYTAATLLLAGGVGNLIDRIINLGPTGERFVVDFIHVLFFPYIFNFADCCVTIGAVFLVIHFIIGARREKQLAEQEG</sequence>
<keyword evidence="8 9" id="KW-0472">Membrane</keyword>
<protein>
    <recommendedName>
        <fullName evidence="9">Lipoprotein signal peptidase</fullName>
        <ecNumber evidence="9">3.4.23.36</ecNumber>
    </recommendedName>
    <alternativeName>
        <fullName evidence="9">Prolipoprotein signal peptidase</fullName>
    </alternativeName>
    <alternativeName>
        <fullName evidence="9">Signal peptidase II</fullName>
        <shortName evidence="9">SPase II</shortName>
    </alternativeName>
</protein>
<feature type="transmembrane region" description="Helical" evidence="9">
    <location>
        <begin position="65"/>
        <end position="87"/>
    </location>
</feature>
<evidence type="ECO:0000313" key="15">
    <source>
        <dbReference type="Proteomes" id="UP000596035"/>
    </source>
</evidence>
<comment type="catalytic activity">
    <reaction evidence="9 10">
        <text>Release of signal peptides from bacterial membrane prolipoproteins. Hydrolyzes -Xaa-Yaa-Zaa-|-(S,diacylglyceryl)Cys-, in which Xaa is hydrophobic (preferably Leu), and Yaa (Ala or Ser) and Zaa (Gly or Ala) have small, neutral side chains.</text>
        <dbReference type="EC" id="3.4.23.36"/>
    </reaction>
</comment>
<evidence type="ECO:0000313" key="12">
    <source>
        <dbReference type="EMBL" id="ASB40359.1"/>
    </source>
</evidence>
<evidence type="ECO:0000256" key="4">
    <source>
        <dbReference type="ARBA" id="ARBA00022692"/>
    </source>
</evidence>
<dbReference type="KEGG" id="amur:ADH66_06580"/>
<keyword evidence="7 9" id="KW-1133">Transmembrane helix</keyword>
<dbReference type="GO" id="GO:0005886">
    <property type="term" value="C:plasma membrane"/>
    <property type="evidence" value="ECO:0007669"/>
    <property type="project" value="UniProtKB-SubCell"/>
</dbReference>
<evidence type="ECO:0000256" key="2">
    <source>
        <dbReference type="ARBA" id="ARBA00022475"/>
    </source>
</evidence>
<evidence type="ECO:0000256" key="1">
    <source>
        <dbReference type="ARBA" id="ARBA00006139"/>
    </source>
</evidence>
<keyword evidence="6 9" id="KW-0378">Hydrolase</keyword>
<dbReference type="PANTHER" id="PTHR33695">
    <property type="entry name" value="LIPOPROTEIN SIGNAL PEPTIDASE"/>
    <property type="match status" value="1"/>
</dbReference>
<evidence type="ECO:0000256" key="11">
    <source>
        <dbReference type="RuleBase" id="RU004181"/>
    </source>
</evidence>
<dbReference type="HAMAP" id="MF_00161">
    <property type="entry name" value="LspA"/>
    <property type="match status" value="1"/>
</dbReference>
<evidence type="ECO:0000256" key="6">
    <source>
        <dbReference type="ARBA" id="ARBA00022801"/>
    </source>
</evidence>
<comment type="pathway">
    <text evidence="9">Protein modification; lipoprotein biosynthesis (signal peptide cleavage).</text>
</comment>
<dbReference type="RefSeq" id="WP_084384198.1">
    <property type="nucleotide sequence ID" value="NZ_CP021422.1"/>
</dbReference>
<feature type="transmembrane region" description="Helical" evidence="9">
    <location>
        <begin position="130"/>
        <end position="157"/>
    </location>
</feature>
<feature type="transmembrane region" description="Helical" evidence="9">
    <location>
        <begin position="92"/>
        <end position="110"/>
    </location>
</feature>
<evidence type="ECO:0000313" key="13">
    <source>
        <dbReference type="EMBL" id="QQR29650.1"/>
    </source>
</evidence>
<keyword evidence="2 9" id="KW-1003">Cell membrane</keyword>
<dbReference type="PRINTS" id="PR00781">
    <property type="entry name" value="LIPOSIGPTASE"/>
</dbReference>
<comment type="subcellular location">
    <subcellularLocation>
        <location evidence="9">Cell membrane</location>
        <topology evidence="9">Multi-pass membrane protein</topology>
    </subcellularLocation>
</comment>
<dbReference type="PANTHER" id="PTHR33695:SF1">
    <property type="entry name" value="LIPOPROTEIN SIGNAL PEPTIDASE"/>
    <property type="match status" value="1"/>
</dbReference>
<keyword evidence="3 9" id="KW-0645">Protease</keyword>
<comment type="function">
    <text evidence="9 10">This protein specifically catalyzes the removal of signal peptides from prolipoproteins.</text>
</comment>
<organism evidence="13 15">
    <name type="scientific">Acutalibacter muris</name>
    <dbReference type="NCBI Taxonomy" id="1796620"/>
    <lineage>
        <taxon>Bacteria</taxon>
        <taxon>Bacillati</taxon>
        <taxon>Bacillota</taxon>
        <taxon>Clostridia</taxon>
        <taxon>Eubacteriales</taxon>
        <taxon>Acutalibacteraceae</taxon>
        <taxon>Acutalibacter</taxon>
    </lineage>
</organism>
<evidence type="ECO:0000256" key="5">
    <source>
        <dbReference type="ARBA" id="ARBA00022750"/>
    </source>
</evidence>
<evidence type="ECO:0000256" key="8">
    <source>
        <dbReference type="ARBA" id="ARBA00023136"/>
    </source>
</evidence>
<comment type="similarity">
    <text evidence="1 9 11">Belongs to the peptidase A8 family.</text>
</comment>
<accession>A0A1Z2XPL3</accession>
<dbReference type="Pfam" id="PF01252">
    <property type="entry name" value="Peptidase_A8"/>
    <property type="match status" value="1"/>
</dbReference>
<keyword evidence="14" id="KW-1185">Reference proteome</keyword>
<dbReference type="EC" id="3.4.23.36" evidence="9"/>
<evidence type="ECO:0000313" key="14">
    <source>
        <dbReference type="Proteomes" id="UP000196710"/>
    </source>
</evidence>
<reference evidence="14" key="2">
    <citation type="submission" date="2017-05" db="EMBL/GenBank/DDBJ databases">
        <title>Improved OligoMM genomes.</title>
        <authorList>
            <person name="Garzetti D."/>
        </authorList>
    </citation>
    <scope>NUCLEOTIDE SEQUENCE [LARGE SCALE GENOMIC DNA]</scope>
    <source>
        <strain evidence="14">KB18</strain>
    </source>
</reference>
<keyword evidence="5 9" id="KW-0064">Aspartyl protease</keyword>
<reference evidence="13 15" key="3">
    <citation type="submission" date="2020-11" db="EMBL/GenBank/DDBJ databases">
        <title>Closed and high quality bacterial genomes of the OMM12 community.</title>
        <authorList>
            <person name="Marbouty M."/>
            <person name="Lamy-Besnier Q."/>
            <person name="Debarbieux L."/>
            <person name="Koszul R."/>
        </authorList>
    </citation>
    <scope>NUCLEOTIDE SEQUENCE [LARGE SCALE GENOMIC DNA]</scope>
    <source>
        <strain evidence="13 15">KB18</strain>
    </source>
</reference>
<dbReference type="Proteomes" id="UP000196710">
    <property type="component" value="Chromosome"/>
</dbReference>
<reference evidence="12" key="1">
    <citation type="journal article" date="2017" name="Genome Announc.">
        <title>High-Quality Whole-Genome Sequences of the Oligo-Mouse-Microbiota Bacterial Community.</title>
        <authorList>
            <person name="Garzetti D."/>
            <person name="Brugiroux S."/>
            <person name="Bunk B."/>
            <person name="Pukall R."/>
            <person name="McCoy K.D."/>
            <person name="Macpherson A.J."/>
            <person name="Stecher B."/>
        </authorList>
    </citation>
    <scope>NUCLEOTIDE SEQUENCE</scope>
    <source>
        <strain evidence="12">KB18</strain>
    </source>
</reference>
<evidence type="ECO:0000256" key="10">
    <source>
        <dbReference type="RuleBase" id="RU000594"/>
    </source>
</evidence>
<name>A0A1Z2XPL3_9FIRM</name>
<feature type="active site" evidence="9">
    <location>
        <position position="141"/>
    </location>
</feature>
<evidence type="ECO:0000256" key="7">
    <source>
        <dbReference type="ARBA" id="ARBA00022989"/>
    </source>
</evidence>
<proteinExistence type="inferred from homology"/>
<dbReference type="NCBIfam" id="TIGR00077">
    <property type="entry name" value="lspA"/>
    <property type="match status" value="1"/>
</dbReference>
<comment type="caution">
    <text evidence="9">Lacks conserved residue(s) required for the propagation of feature annotation.</text>
</comment>
<dbReference type="GO" id="GO:0006508">
    <property type="term" value="P:proteolysis"/>
    <property type="evidence" value="ECO:0007669"/>
    <property type="project" value="UniProtKB-KW"/>
</dbReference>
<evidence type="ECO:0000256" key="3">
    <source>
        <dbReference type="ARBA" id="ARBA00022670"/>
    </source>
</evidence>
<dbReference type="Proteomes" id="UP000596035">
    <property type="component" value="Chromosome"/>
</dbReference>
<feature type="active site" evidence="9">
    <location>
        <position position="126"/>
    </location>
</feature>
<evidence type="ECO:0000256" key="9">
    <source>
        <dbReference type="HAMAP-Rule" id="MF_00161"/>
    </source>
</evidence>
<dbReference type="AlphaFoldDB" id="A0A1Z2XPL3"/>
<dbReference type="EMBL" id="CP065321">
    <property type="protein sequence ID" value="QQR29650.1"/>
    <property type="molecule type" value="Genomic_DNA"/>
</dbReference>
<gene>
    <name evidence="9 13" type="primary">lspA</name>
    <name evidence="12" type="ORF">ADH66_06580</name>
    <name evidence="13" type="ORF">I5Q82_16680</name>
</gene>
<dbReference type="GO" id="GO:0004190">
    <property type="term" value="F:aspartic-type endopeptidase activity"/>
    <property type="evidence" value="ECO:0007669"/>
    <property type="project" value="UniProtKB-UniRule"/>
</dbReference>
<dbReference type="InterPro" id="IPR001872">
    <property type="entry name" value="Peptidase_A8"/>
</dbReference>
<keyword evidence="4 9" id="KW-0812">Transmembrane</keyword>
<dbReference type="EMBL" id="CP021422">
    <property type="protein sequence ID" value="ASB40359.1"/>
    <property type="molecule type" value="Genomic_DNA"/>
</dbReference>